<dbReference type="CDD" id="cd16441">
    <property type="entry name" value="beta_Kdo_transferase_KpsS"/>
    <property type="match status" value="1"/>
</dbReference>
<reference evidence="1 2" key="1">
    <citation type="submission" date="2024-05" db="EMBL/GenBank/DDBJ databases">
        <title>Burkholderia sp. Nov. a novel bacteria isolated from rhizosphere soil of Camellia sinensis.</title>
        <authorList>
            <person name="Dong Y."/>
        </authorList>
    </citation>
    <scope>NUCLEOTIDE SEQUENCE [LARGE SCALE GENOMIC DNA]</scope>
    <source>
        <strain evidence="1 2">GS2Y</strain>
    </source>
</reference>
<sequence>MPRSFLVLQGTASPFFSHLSRALTSRGHDVRKVNFCGGDVLYDHTHRSLDYSGRIEDLTDWYVARARTDSVTDVVMFGDCRDIHRSMHAVADNNGIRVHVFEEGYVRPYWLTLERHGVNGRSLLPKDPAWYLEQRAATPFSQPGLPTGYNLYERAFHDIRYRGANVFYAGRFPHYRSHRPRNGVVEYSGLAWRMLRQREYERQADGVTRDLLAAARPYYLFPLQLNSDTQITVHSPFDGVRDAIERVLRSFALHAPSDSWLVVKNHPLDTGLIGYRRHALDLARELGVADRFCFVDAGHLPTLLEHARGVVVVNSTVGLSALHHGRPLIALGEAIYAMPGLTWQGGLDEFWRHCVPPQLALYQAFLDYVMHHTQINGDFYTRQGIAMAAAGAVQRLEAAHD</sequence>
<dbReference type="Pfam" id="PF05159">
    <property type="entry name" value="Capsule_synth"/>
    <property type="match status" value="1"/>
</dbReference>
<dbReference type="RefSeq" id="WP_343493050.1">
    <property type="nucleotide sequence ID" value="NZ_JBCPYA010000007.1"/>
</dbReference>
<protein>
    <submittedName>
        <fullName evidence="1">Capsular biosynthesis protein</fullName>
    </submittedName>
</protein>
<dbReference type="InterPro" id="IPR007833">
    <property type="entry name" value="Capsule_polysaccharide_synth"/>
</dbReference>
<organism evidence="1 2">
    <name type="scientific">Burkholderia theae</name>
    <dbReference type="NCBI Taxonomy" id="3143496"/>
    <lineage>
        <taxon>Bacteria</taxon>
        <taxon>Pseudomonadati</taxon>
        <taxon>Pseudomonadota</taxon>
        <taxon>Betaproteobacteria</taxon>
        <taxon>Burkholderiales</taxon>
        <taxon>Burkholderiaceae</taxon>
        <taxon>Burkholderia</taxon>
    </lineage>
</organism>
<keyword evidence="2" id="KW-1185">Reference proteome</keyword>
<accession>A0ABU9WIX1</accession>
<name>A0ABU9WIX1_9BURK</name>
<dbReference type="EMBL" id="JBCPYA010000007">
    <property type="protein sequence ID" value="MEN2472024.1"/>
    <property type="molecule type" value="Genomic_DNA"/>
</dbReference>
<comment type="caution">
    <text evidence="1">The sequence shown here is derived from an EMBL/GenBank/DDBJ whole genome shotgun (WGS) entry which is preliminary data.</text>
</comment>
<evidence type="ECO:0000313" key="2">
    <source>
        <dbReference type="Proteomes" id="UP001466933"/>
    </source>
</evidence>
<evidence type="ECO:0000313" key="1">
    <source>
        <dbReference type="EMBL" id="MEN2472024.1"/>
    </source>
</evidence>
<proteinExistence type="predicted"/>
<gene>
    <name evidence="1" type="ORF">VOI36_19135</name>
</gene>
<dbReference type="Proteomes" id="UP001466933">
    <property type="component" value="Unassembled WGS sequence"/>
</dbReference>